<dbReference type="AlphaFoldDB" id="A0A1I6WFZ1"/>
<sequence length="120" mass="13726">MNNFSSQFQGVINTRFGQKILDFLNEEKTIVMLETATYLDRPALEALVPTLEARFGDELKGIKDNSNNPENIDFDRLKQTMGHMVRVIMEKHGYVIDQNGVEIPNTRQTLFLTATSYKKA</sequence>
<proteinExistence type="predicted"/>
<reference evidence="2" key="1">
    <citation type="submission" date="2016-10" db="EMBL/GenBank/DDBJ databases">
        <authorList>
            <person name="Varghese N."/>
            <person name="Submissions S."/>
        </authorList>
    </citation>
    <scope>NUCLEOTIDE SEQUENCE [LARGE SCALE GENOMIC DNA]</scope>
    <source>
        <strain evidence="2">ANC 5076</strain>
    </source>
</reference>
<accession>A0A1I6WFZ1</accession>
<protein>
    <submittedName>
        <fullName evidence="1">Uncharacterized protein</fullName>
    </submittedName>
</protein>
<evidence type="ECO:0000313" key="2">
    <source>
        <dbReference type="Proteomes" id="UP000182827"/>
    </source>
</evidence>
<dbReference type="Proteomes" id="UP000182827">
    <property type="component" value="Unassembled WGS sequence"/>
</dbReference>
<gene>
    <name evidence="1" type="ORF">SAMN05444586_10627</name>
</gene>
<organism evidence="1 2">
    <name type="scientific">Acinetobacter bohemicus</name>
    <dbReference type="NCBI Taxonomy" id="1435036"/>
    <lineage>
        <taxon>Bacteria</taxon>
        <taxon>Pseudomonadati</taxon>
        <taxon>Pseudomonadota</taxon>
        <taxon>Gammaproteobacteria</taxon>
        <taxon>Moraxellales</taxon>
        <taxon>Moraxellaceae</taxon>
        <taxon>Acinetobacter</taxon>
    </lineage>
</organism>
<name>A0A1I6WFZ1_9GAMM</name>
<dbReference type="RefSeq" id="WP_074947895.1">
    <property type="nucleotide sequence ID" value="NZ_CAJJDZ010000006.1"/>
</dbReference>
<evidence type="ECO:0000313" key="1">
    <source>
        <dbReference type="EMBL" id="SFT24909.1"/>
    </source>
</evidence>
<dbReference type="EMBL" id="FOZU01000062">
    <property type="protein sequence ID" value="SFT24909.1"/>
    <property type="molecule type" value="Genomic_DNA"/>
</dbReference>
<keyword evidence="2" id="KW-1185">Reference proteome</keyword>